<accession>A0A7W8ZVE9</accession>
<sequence length="189" mass="19312">MGLRSGLTARVPVSALLLTGVAAIVLTAILAGALGTATDRADVLAEDLAIKSSNYDSMKSAWQELGSEVSTLRSTVKTSDKREADLAAAETAQSTRATELDAREAAVKGAEDVAAANTFAGEGTFRVGADVQPGTYTSDGGSNCYWARLNATGDDIIDNDLSSGPAVVTVQASDGLIKTSRCAPLTKTG</sequence>
<name>A0A7W8ZVE9_9MICO</name>
<gene>
    <name evidence="1" type="ORF">BJ997_001501</name>
</gene>
<dbReference type="RefSeq" id="WP_052541803.1">
    <property type="nucleotide sequence ID" value="NZ_JACHBQ010000001.1"/>
</dbReference>
<evidence type="ECO:0000313" key="2">
    <source>
        <dbReference type="Proteomes" id="UP000561726"/>
    </source>
</evidence>
<organism evidence="1 2">
    <name type="scientific">Cryobacterium roopkundense</name>
    <dbReference type="NCBI Taxonomy" id="1001240"/>
    <lineage>
        <taxon>Bacteria</taxon>
        <taxon>Bacillati</taxon>
        <taxon>Actinomycetota</taxon>
        <taxon>Actinomycetes</taxon>
        <taxon>Micrococcales</taxon>
        <taxon>Microbacteriaceae</taxon>
        <taxon>Cryobacterium</taxon>
    </lineage>
</organism>
<dbReference type="Proteomes" id="UP000561726">
    <property type="component" value="Unassembled WGS sequence"/>
</dbReference>
<dbReference type="AlphaFoldDB" id="A0A7W8ZVE9"/>
<proteinExistence type="predicted"/>
<evidence type="ECO:0000313" key="1">
    <source>
        <dbReference type="EMBL" id="MBB5640953.1"/>
    </source>
</evidence>
<reference evidence="1 2" key="1">
    <citation type="submission" date="2020-08" db="EMBL/GenBank/DDBJ databases">
        <title>Sequencing the genomes of 1000 actinobacteria strains.</title>
        <authorList>
            <person name="Klenk H.-P."/>
        </authorList>
    </citation>
    <scope>NUCLEOTIDE SEQUENCE [LARGE SCALE GENOMIC DNA]</scope>
    <source>
        <strain evidence="1 2">DSM 21065</strain>
    </source>
</reference>
<comment type="caution">
    <text evidence="1">The sequence shown here is derived from an EMBL/GenBank/DDBJ whole genome shotgun (WGS) entry which is preliminary data.</text>
</comment>
<dbReference type="OrthoDB" id="166978at2"/>
<dbReference type="EMBL" id="JACHBQ010000001">
    <property type="protein sequence ID" value="MBB5640953.1"/>
    <property type="molecule type" value="Genomic_DNA"/>
</dbReference>
<protein>
    <submittedName>
        <fullName evidence="1">Uncharacterized protein</fullName>
    </submittedName>
</protein>